<sequence>MASVWKVDWEVSIDGTNLTSKWKPVLIDIEVTDKAGATSDACSLTIDDTGGQIRLPREGQRLIVKLQGRKVFEGFIEQPQSSGSRGGGRVLKIKAKSANSAGKAKEPQNFHADDATLEEFLGDAAKRAGLKLTVDPSFASIKRDYWSAEGESFFALGERWARRLGGTFKIRGDRAILARRGQTASPSGGELASVVAIVGKNVISWDITPRDPRRTFKRGSAKWFDRATAEYKSTDLEFEGDDPGNADNVARYIMADEDEAGEHLDARKRESKREAGSGTVELDLTVDAVAEGQMTIEKARSGVNGTYRIESVKHKANRSGGATTTLELKEPGGGAGKDGRKKGQAEPEFALPRSETLG</sequence>
<feature type="compositionally biased region" description="Basic and acidic residues" evidence="1">
    <location>
        <begin position="261"/>
        <end position="275"/>
    </location>
</feature>
<dbReference type="Proteomes" id="UP001156140">
    <property type="component" value="Unassembled WGS sequence"/>
</dbReference>
<evidence type="ECO:0000313" key="3">
    <source>
        <dbReference type="Proteomes" id="UP001156140"/>
    </source>
</evidence>
<gene>
    <name evidence="2" type="ORF">ML536_17975</name>
</gene>
<name>A0AA41QRL0_9HYPH</name>
<dbReference type="EMBL" id="JALAZD010000002">
    <property type="protein sequence ID" value="MCI0128724.1"/>
    <property type="molecule type" value="Genomic_DNA"/>
</dbReference>
<protein>
    <submittedName>
        <fullName evidence="2">Late control D family protein</fullName>
    </submittedName>
</protein>
<accession>A0AA41QRL0</accession>
<feature type="region of interest" description="Disordered" evidence="1">
    <location>
        <begin position="311"/>
        <end position="358"/>
    </location>
</feature>
<keyword evidence="3" id="KW-1185">Reference proteome</keyword>
<reference evidence="2" key="1">
    <citation type="submission" date="2022-03" db="EMBL/GenBank/DDBJ databases">
        <title>The complete genome sequence of a Methyloterrigena soli.</title>
        <authorList>
            <person name="Zi Z."/>
        </authorList>
    </citation>
    <scope>NUCLEOTIDE SEQUENCE</scope>
    <source>
        <strain evidence="2">M48</strain>
    </source>
</reference>
<proteinExistence type="predicted"/>
<evidence type="ECO:0000256" key="1">
    <source>
        <dbReference type="SAM" id="MobiDB-lite"/>
    </source>
</evidence>
<dbReference type="Gene3D" id="2.30.300.10">
    <property type="entry name" value="Baseplate protein-like domain - beta roll fold"/>
    <property type="match status" value="1"/>
</dbReference>
<dbReference type="AlphaFoldDB" id="A0AA41QRL0"/>
<evidence type="ECO:0000313" key="2">
    <source>
        <dbReference type="EMBL" id="MCI0128724.1"/>
    </source>
</evidence>
<organism evidence="2 3">
    <name type="scientific">Paradevosia shaoguanensis</name>
    <dbReference type="NCBI Taxonomy" id="1335043"/>
    <lineage>
        <taxon>Bacteria</taxon>
        <taxon>Pseudomonadati</taxon>
        <taxon>Pseudomonadota</taxon>
        <taxon>Alphaproteobacteria</taxon>
        <taxon>Hyphomicrobiales</taxon>
        <taxon>Devosiaceae</taxon>
        <taxon>Paradevosia</taxon>
    </lineage>
</organism>
<dbReference type="SUPFAM" id="SSF69279">
    <property type="entry name" value="Phage tail proteins"/>
    <property type="match status" value="1"/>
</dbReference>
<comment type="caution">
    <text evidence="2">The sequence shown here is derived from an EMBL/GenBank/DDBJ whole genome shotgun (WGS) entry which is preliminary data.</text>
</comment>
<feature type="region of interest" description="Disordered" evidence="1">
    <location>
        <begin position="258"/>
        <end position="279"/>
    </location>
</feature>
<dbReference type="RefSeq" id="WP_281736811.1">
    <property type="nucleotide sequence ID" value="NZ_JAKETQ010000002.1"/>
</dbReference>